<dbReference type="GO" id="GO:0005634">
    <property type="term" value="C:nucleus"/>
    <property type="evidence" value="ECO:0007669"/>
    <property type="project" value="TreeGrafter"/>
</dbReference>
<dbReference type="CDD" id="cd00590">
    <property type="entry name" value="RRM_SF"/>
    <property type="match status" value="1"/>
</dbReference>
<dbReference type="InterPro" id="IPR035979">
    <property type="entry name" value="RBD_domain_sf"/>
</dbReference>
<dbReference type="Proteomes" id="UP000006671">
    <property type="component" value="Unassembled WGS sequence"/>
</dbReference>
<dbReference type="SMART" id="SM00360">
    <property type="entry name" value="RRM"/>
    <property type="match status" value="1"/>
</dbReference>
<dbReference type="InterPro" id="IPR001611">
    <property type="entry name" value="Leu-rich_rpt"/>
</dbReference>
<dbReference type="Gene3D" id="3.80.10.10">
    <property type="entry name" value="Ribonuclease Inhibitor"/>
    <property type="match status" value="3"/>
</dbReference>
<sequence length="576" mass="64688">MRHENVPHLRELDLSRCGIRQNGAECIAEALLVKREITSFKFIGNPSEQGLYTILKHLGYSSCIAEIDFSMTSSIVANGNSESMVKLLDLSTTLKKINLWKANGFHILTQEVFNRIGKSKSLKDIDMAETKFKDISLFAFALKDNYVLETLNLSNNDIKLSEVYQLYCRLLLLHFENANKTREFLDGPNAAVPPKLVHLQKLTLSKNNLTNLLQSNIKEAISIGQIMKMCTNLNYLDLSGCKIDKTHMEGIAAALDPKFNLPLKTLKLNNNEIGKTGLRPLASIMKLNTTIEDLDLSGNDLGVTGSVSLAEIITNNSSIKKLNIFSCFVQIEGIDIISKALQQNTSITDLDIGLNSAKERGALSIIEMLKQNTTLKRLGLKLNHLSDKTCTQIANIIAIENPKSAIQYLALSGNSLSISTSSNISIVLNSVKDRVIEFDLTKLVEVKDTEKQNRTIYLSPLPNSITIQDIKKFFYQHKCGAILNVYIHKHKTPNKKTRLNKYAFVEFAHPDSLQLAIRLRYSNRPEKKSPNVVKLLKRIRGNDGKKTKAKWYESKLIITKSGNQLHNERAKKKIKH</sequence>
<dbReference type="eggNOG" id="KOG4308">
    <property type="taxonomic scope" value="Eukaryota"/>
</dbReference>
<dbReference type="Pfam" id="PF00076">
    <property type="entry name" value="RRM_1"/>
    <property type="match status" value="1"/>
</dbReference>
<dbReference type="GO" id="GO:0005829">
    <property type="term" value="C:cytosol"/>
    <property type="evidence" value="ECO:0007669"/>
    <property type="project" value="TreeGrafter"/>
</dbReference>
<keyword evidence="4" id="KW-1185">Reference proteome</keyword>
<dbReference type="Gene3D" id="3.30.70.330">
    <property type="match status" value="1"/>
</dbReference>
<dbReference type="GO" id="GO:0006913">
    <property type="term" value="P:nucleocytoplasmic transport"/>
    <property type="evidence" value="ECO:0007669"/>
    <property type="project" value="TreeGrafter"/>
</dbReference>
<dbReference type="PANTHER" id="PTHR24113:SF15">
    <property type="entry name" value="NACHT DOMAIN-CONTAINING PROTEIN"/>
    <property type="match status" value="1"/>
</dbReference>
<dbReference type="KEGG" id="ngr:NAEGRDRAFT_81863"/>
<dbReference type="OrthoDB" id="120976at2759"/>
<dbReference type="AlphaFoldDB" id="D2VZS0"/>
<protein>
    <submittedName>
        <fullName evidence="3">Predicted protein</fullName>
    </submittedName>
</protein>
<dbReference type="RefSeq" id="XP_002670450.1">
    <property type="nucleotide sequence ID" value="XM_002670404.1"/>
</dbReference>
<name>D2VZS0_NAEGR</name>
<organism evidence="4">
    <name type="scientific">Naegleria gruberi</name>
    <name type="common">Amoeba</name>
    <dbReference type="NCBI Taxonomy" id="5762"/>
    <lineage>
        <taxon>Eukaryota</taxon>
        <taxon>Discoba</taxon>
        <taxon>Heterolobosea</taxon>
        <taxon>Tetramitia</taxon>
        <taxon>Eutetramitia</taxon>
        <taxon>Vahlkampfiidae</taxon>
        <taxon>Naegleria</taxon>
    </lineage>
</organism>
<evidence type="ECO:0000256" key="1">
    <source>
        <dbReference type="PROSITE-ProRule" id="PRU00176"/>
    </source>
</evidence>
<accession>D2VZS0</accession>
<dbReference type="GO" id="GO:0005096">
    <property type="term" value="F:GTPase activator activity"/>
    <property type="evidence" value="ECO:0007669"/>
    <property type="project" value="InterPro"/>
</dbReference>
<dbReference type="SMART" id="SM00368">
    <property type="entry name" value="LRR_RI"/>
    <property type="match status" value="8"/>
</dbReference>
<dbReference type="SUPFAM" id="SSF52047">
    <property type="entry name" value="RNI-like"/>
    <property type="match status" value="2"/>
</dbReference>
<dbReference type="InParanoid" id="D2VZS0"/>
<gene>
    <name evidence="3" type="ORF">NAEGRDRAFT_81863</name>
</gene>
<reference evidence="3 4" key="1">
    <citation type="journal article" date="2010" name="Cell">
        <title>The genome of Naegleria gruberi illuminates early eukaryotic versatility.</title>
        <authorList>
            <person name="Fritz-Laylin L.K."/>
            <person name="Prochnik S.E."/>
            <person name="Ginger M.L."/>
            <person name="Dacks J.B."/>
            <person name="Carpenter M.L."/>
            <person name="Field M.C."/>
            <person name="Kuo A."/>
            <person name="Paredez A."/>
            <person name="Chapman J."/>
            <person name="Pham J."/>
            <person name="Shu S."/>
            <person name="Neupane R."/>
            <person name="Cipriano M."/>
            <person name="Mancuso J."/>
            <person name="Tu H."/>
            <person name="Salamov A."/>
            <person name="Lindquist E."/>
            <person name="Shapiro H."/>
            <person name="Lucas S."/>
            <person name="Grigoriev I.V."/>
            <person name="Cande W.Z."/>
            <person name="Fulton C."/>
            <person name="Rokhsar D.S."/>
            <person name="Dawson S.C."/>
        </authorList>
    </citation>
    <scope>NUCLEOTIDE SEQUENCE [LARGE SCALE GENOMIC DNA]</scope>
    <source>
        <strain evidence="3 4">NEG-M</strain>
    </source>
</reference>
<dbReference type="GO" id="GO:0048471">
    <property type="term" value="C:perinuclear region of cytoplasm"/>
    <property type="evidence" value="ECO:0007669"/>
    <property type="project" value="TreeGrafter"/>
</dbReference>
<dbReference type="InterPro" id="IPR000504">
    <property type="entry name" value="RRM_dom"/>
</dbReference>
<dbReference type="InterPro" id="IPR012677">
    <property type="entry name" value="Nucleotide-bd_a/b_plait_sf"/>
</dbReference>
<dbReference type="InterPro" id="IPR027038">
    <property type="entry name" value="RanGap"/>
</dbReference>
<dbReference type="PROSITE" id="PS50102">
    <property type="entry name" value="RRM"/>
    <property type="match status" value="1"/>
</dbReference>
<evidence type="ECO:0000313" key="3">
    <source>
        <dbReference type="EMBL" id="EFC37706.1"/>
    </source>
</evidence>
<dbReference type="VEuPathDB" id="AmoebaDB:NAEGRDRAFT_81863"/>
<dbReference type="Pfam" id="PF13516">
    <property type="entry name" value="LRR_6"/>
    <property type="match status" value="4"/>
</dbReference>
<evidence type="ECO:0000259" key="2">
    <source>
        <dbReference type="PROSITE" id="PS50102"/>
    </source>
</evidence>
<proteinExistence type="predicted"/>
<evidence type="ECO:0000313" key="4">
    <source>
        <dbReference type="Proteomes" id="UP000006671"/>
    </source>
</evidence>
<dbReference type="GeneID" id="8857623"/>
<feature type="domain" description="RRM" evidence="2">
    <location>
        <begin position="454"/>
        <end position="554"/>
    </location>
</feature>
<dbReference type="InterPro" id="IPR032675">
    <property type="entry name" value="LRR_dom_sf"/>
</dbReference>
<dbReference type="PANTHER" id="PTHR24113">
    <property type="entry name" value="RAN GTPASE-ACTIVATING PROTEIN 1"/>
    <property type="match status" value="1"/>
</dbReference>
<keyword evidence="1" id="KW-0694">RNA-binding</keyword>
<dbReference type="SUPFAM" id="SSF54928">
    <property type="entry name" value="RNA-binding domain, RBD"/>
    <property type="match status" value="1"/>
</dbReference>
<dbReference type="EMBL" id="GG738915">
    <property type="protein sequence ID" value="EFC37706.1"/>
    <property type="molecule type" value="Genomic_DNA"/>
</dbReference>
<dbReference type="GO" id="GO:0003723">
    <property type="term" value="F:RNA binding"/>
    <property type="evidence" value="ECO:0007669"/>
    <property type="project" value="UniProtKB-UniRule"/>
</dbReference>
<dbReference type="GO" id="GO:0031267">
    <property type="term" value="F:small GTPase binding"/>
    <property type="evidence" value="ECO:0007669"/>
    <property type="project" value="TreeGrafter"/>
</dbReference>